<dbReference type="InterPro" id="IPR013320">
    <property type="entry name" value="ConA-like_dom_sf"/>
</dbReference>
<dbReference type="Gene3D" id="2.60.120.200">
    <property type="match status" value="1"/>
</dbReference>
<dbReference type="AlphaFoldDB" id="C3VPJ1"/>
<comment type="similarity">
    <text evidence="1">Belongs to the glycosyl hydrolase 16 family.</text>
</comment>
<dbReference type="CAZy" id="GH16">
    <property type="family name" value="Glycoside Hydrolase Family 16"/>
</dbReference>
<dbReference type="BRENDA" id="3.2.1.39">
    <property type="organism ID" value="1284"/>
</dbReference>
<sequence>MVMHPTTPHTPHDPPRGKPARRRRSRRWASAATLLTLAVTMAVTGTAAAGPAGETAGRTVQKAAQGAEAAPAAVLFEENFDGPAGSAVDSRRWQLETGDNSGNNHERQYYTPGNANAALDGNGNLVITARKENPGNYQCWYGRCEYTSARMNTAGKFTTTYGHIEARMKLPRGQGMWPAFWMLGHDIGSVGWTNSGEIDIMENVGYEPGTVHGTLHGPGYSGGEGIGAGYTLPGGRAFADDFHTFAVDWSPNSITWSVDGQVYQRRTPADLGGDRWVFDKPFFLILNLAVGGDWPGLPDSSTVFPQKLVVDYVRVTSGGDSGGGGGGRTGTITGLAGKCLDVAWADTANGTPVQIHDCNGNAAQQWTVGTDGTIRALGKCLDVSGAGKADGTPVQIWDCNGTAAQQWVVTGARDIVNPNADKCLDVRDNNSANGTKTQIWTCSGTANQKWNTP</sequence>
<accession>C3VPJ1</accession>
<dbReference type="InterPro" id="IPR000757">
    <property type="entry name" value="Beta-glucanase-like"/>
</dbReference>
<evidence type="ECO:0000256" key="2">
    <source>
        <dbReference type="SAM" id="MobiDB-lite"/>
    </source>
</evidence>
<dbReference type="InterPro" id="IPR050546">
    <property type="entry name" value="Glycosyl_Hydrlase_16"/>
</dbReference>
<dbReference type="PROSITE" id="PS50231">
    <property type="entry name" value="RICIN_B_LECTIN"/>
    <property type="match status" value="1"/>
</dbReference>
<dbReference type="GO" id="GO:0005975">
    <property type="term" value="P:carbohydrate metabolic process"/>
    <property type="evidence" value="ECO:0007669"/>
    <property type="project" value="InterPro"/>
</dbReference>
<dbReference type="PANTHER" id="PTHR10963:SF55">
    <property type="entry name" value="GLYCOSIDE HYDROLASE FAMILY 16 PROTEIN"/>
    <property type="match status" value="1"/>
</dbReference>
<dbReference type="Gene3D" id="2.80.10.50">
    <property type="match status" value="2"/>
</dbReference>
<dbReference type="InterPro" id="IPR000772">
    <property type="entry name" value="Ricin_B_lectin"/>
</dbReference>
<dbReference type="SMR" id="C3VPJ1"/>
<dbReference type="InterPro" id="IPR035992">
    <property type="entry name" value="Ricin_B-like_lectins"/>
</dbReference>
<dbReference type="CDD" id="cd08023">
    <property type="entry name" value="GH16_laminarinase_like"/>
    <property type="match status" value="1"/>
</dbReference>
<organism evidence="4">
    <name type="scientific">Streptomyces sp. S27</name>
    <dbReference type="NCBI Taxonomy" id="548525"/>
    <lineage>
        <taxon>Bacteria</taxon>
        <taxon>Bacillati</taxon>
        <taxon>Actinomycetota</taxon>
        <taxon>Actinomycetes</taxon>
        <taxon>Kitasatosporales</taxon>
        <taxon>Streptomycetaceae</taxon>
        <taxon>Streptomyces</taxon>
    </lineage>
</organism>
<dbReference type="GO" id="GO:0004553">
    <property type="term" value="F:hydrolase activity, hydrolyzing O-glycosyl compounds"/>
    <property type="evidence" value="ECO:0007669"/>
    <property type="project" value="InterPro"/>
</dbReference>
<gene>
    <name evidence="4" type="primary">bglS27</name>
</gene>
<dbReference type="EMBL" id="FJ887899">
    <property type="protein sequence ID" value="ACO94508.1"/>
    <property type="molecule type" value="Genomic_DNA"/>
</dbReference>
<evidence type="ECO:0000256" key="1">
    <source>
        <dbReference type="ARBA" id="ARBA00006865"/>
    </source>
</evidence>
<dbReference type="CAZy" id="CBM13">
    <property type="family name" value="Carbohydrate-Binding Module Family 13"/>
</dbReference>
<dbReference type="CDD" id="cd23451">
    <property type="entry name" value="beta-trefoil_Ricin_laminarinase"/>
    <property type="match status" value="1"/>
</dbReference>
<dbReference type="PROSITE" id="PS51762">
    <property type="entry name" value="GH16_2"/>
    <property type="match status" value="1"/>
</dbReference>
<dbReference type="SMART" id="SM00458">
    <property type="entry name" value="RICIN"/>
    <property type="match status" value="1"/>
</dbReference>
<evidence type="ECO:0000313" key="4">
    <source>
        <dbReference type="EMBL" id="ACO94508.1"/>
    </source>
</evidence>
<proteinExistence type="inferred from homology"/>
<dbReference type="Pfam" id="PF00652">
    <property type="entry name" value="Ricin_B_lectin"/>
    <property type="match status" value="1"/>
</dbReference>
<dbReference type="Pfam" id="PF00722">
    <property type="entry name" value="Glyco_hydro_16"/>
    <property type="match status" value="1"/>
</dbReference>
<reference evidence="4" key="1">
    <citation type="journal article" date="2010" name="Appl. Microbiol. Biotechnol.">
        <title>Cloning, characterization, and antifungal activity of an endo-1,3-beta-D: -glucanase from Streptomyces sp. S27.</title>
        <authorList>
            <person name="Shi P."/>
            <person name="Yao G."/>
            <person name="Yang P."/>
            <person name="Li N."/>
            <person name="Luo H."/>
            <person name="Bai Y."/>
            <person name="Wang Y."/>
            <person name="Yao B."/>
        </authorList>
    </citation>
    <scope>NUCLEOTIDE SEQUENCE</scope>
    <source>
        <strain evidence="4">S27</strain>
    </source>
</reference>
<protein>
    <submittedName>
        <fullName evidence="4">BglS27</fullName>
    </submittedName>
</protein>
<dbReference type="PANTHER" id="PTHR10963">
    <property type="entry name" value="GLYCOSYL HYDROLASE-RELATED"/>
    <property type="match status" value="1"/>
</dbReference>
<name>C3VPJ1_9ACTN</name>
<dbReference type="SUPFAM" id="SSF49899">
    <property type="entry name" value="Concanavalin A-like lectins/glucanases"/>
    <property type="match status" value="1"/>
</dbReference>
<evidence type="ECO:0000259" key="3">
    <source>
        <dbReference type="PROSITE" id="PS51762"/>
    </source>
</evidence>
<feature type="region of interest" description="Disordered" evidence="2">
    <location>
        <begin position="1"/>
        <end position="25"/>
    </location>
</feature>
<dbReference type="SUPFAM" id="SSF50370">
    <property type="entry name" value="Ricin B-like lectins"/>
    <property type="match status" value="1"/>
</dbReference>
<feature type="domain" description="GH16" evidence="3">
    <location>
        <begin position="53"/>
        <end position="321"/>
    </location>
</feature>